<keyword evidence="3 6" id="KW-0560">Oxidoreductase</keyword>
<dbReference type="AlphaFoldDB" id="A0A1X7APG2"/>
<comment type="similarity">
    <text evidence="6">Belongs to the azoreductase type 1 family.</text>
</comment>
<evidence type="ECO:0000256" key="3">
    <source>
        <dbReference type="ARBA" id="ARBA00023002"/>
    </source>
</evidence>
<keyword evidence="4 6" id="KW-0520">NAD</keyword>
<dbReference type="RefSeq" id="WP_087112622.1">
    <property type="nucleotide sequence ID" value="NZ_CBCSCN010000013.1"/>
</dbReference>
<dbReference type="GO" id="GO:0009055">
    <property type="term" value="F:electron transfer activity"/>
    <property type="evidence" value="ECO:0007669"/>
    <property type="project" value="UniProtKB-UniRule"/>
</dbReference>
<dbReference type="Gene3D" id="3.40.50.360">
    <property type="match status" value="1"/>
</dbReference>
<dbReference type="InterPro" id="IPR003680">
    <property type="entry name" value="Flavodoxin_fold"/>
</dbReference>
<comment type="cofactor">
    <cofactor evidence="6">
        <name>FMN</name>
        <dbReference type="ChEBI" id="CHEBI:58210"/>
    </cofactor>
    <text evidence="6">Binds 1 FMN per subunit.</text>
</comment>
<feature type="binding site" evidence="6">
    <location>
        <position position="13"/>
    </location>
    <ligand>
        <name>FMN</name>
        <dbReference type="ChEBI" id="CHEBI:58210"/>
    </ligand>
</feature>
<dbReference type="HAMAP" id="MF_01216">
    <property type="entry name" value="Azoreductase_type1"/>
    <property type="match status" value="1"/>
</dbReference>
<keyword evidence="2 6" id="KW-0288">FMN</keyword>
<dbReference type="EMBL" id="FWPT01000011">
    <property type="protein sequence ID" value="SMA50176.1"/>
    <property type="molecule type" value="Genomic_DNA"/>
</dbReference>
<dbReference type="Pfam" id="PF02525">
    <property type="entry name" value="Flavodoxin_2"/>
    <property type="match status" value="1"/>
</dbReference>
<dbReference type="GO" id="GO:0016652">
    <property type="term" value="F:oxidoreductase activity, acting on NAD(P)H as acceptor"/>
    <property type="evidence" value="ECO:0007669"/>
    <property type="project" value="UniProtKB-UniRule"/>
</dbReference>
<protein>
    <recommendedName>
        <fullName evidence="6">FMN dependent NADH:quinone oxidoreductase</fullName>
        <ecNumber evidence="6">1.6.5.-</ecNumber>
    </recommendedName>
    <alternativeName>
        <fullName evidence="6">Azo-dye reductase</fullName>
    </alternativeName>
    <alternativeName>
        <fullName evidence="6">FMN-dependent NADH-azo compound oxidoreductase</fullName>
    </alternativeName>
    <alternativeName>
        <fullName evidence="6">FMN-dependent NADH-azoreductase</fullName>
        <ecNumber evidence="6">1.7.1.17</ecNumber>
    </alternativeName>
</protein>
<dbReference type="PANTHER" id="PTHR43741">
    <property type="entry name" value="FMN-DEPENDENT NADH-AZOREDUCTASE 1"/>
    <property type="match status" value="1"/>
</dbReference>
<evidence type="ECO:0000313" key="9">
    <source>
        <dbReference type="Proteomes" id="UP000196573"/>
    </source>
</evidence>
<comment type="catalytic activity">
    <reaction evidence="5">
        <text>N,N-dimethyl-1,4-phenylenediamine + anthranilate + 2 NAD(+) = 2-(4-dimethylaminophenyl)diazenylbenzoate + 2 NADH + 2 H(+)</text>
        <dbReference type="Rhea" id="RHEA:55872"/>
        <dbReference type="ChEBI" id="CHEBI:15378"/>
        <dbReference type="ChEBI" id="CHEBI:15783"/>
        <dbReference type="ChEBI" id="CHEBI:16567"/>
        <dbReference type="ChEBI" id="CHEBI:57540"/>
        <dbReference type="ChEBI" id="CHEBI:57945"/>
        <dbReference type="ChEBI" id="CHEBI:71579"/>
        <dbReference type="EC" id="1.7.1.17"/>
    </reaction>
    <physiologicalReaction direction="right-to-left" evidence="5">
        <dbReference type="Rhea" id="RHEA:55874"/>
    </physiologicalReaction>
</comment>
<comment type="function">
    <text evidence="6">Also exhibits azoreductase activity. Catalyzes the reductive cleavage of the azo bond in aromatic azo compounds to the corresponding amines.</text>
</comment>
<accession>A0A1X7APG2</accession>
<dbReference type="SUPFAM" id="SSF52218">
    <property type="entry name" value="Flavoproteins"/>
    <property type="match status" value="1"/>
</dbReference>
<dbReference type="InterPro" id="IPR023048">
    <property type="entry name" value="NADH:quinone_OxRdtase_FMN_depd"/>
</dbReference>
<evidence type="ECO:0000256" key="1">
    <source>
        <dbReference type="ARBA" id="ARBA00022630"/>
    </source>
</evidence>
<feature type="binding site" evidence="6">
    <location>
        <begin position="19"/>
        <end position="21"/>
    </location>
    <ligand>
        <name>FMN</name>
        <dbReference type="ChEBI" id="CHEBI:58210"/>
    </ligand>
</feature>
<dbReference type="InterPro" id="IPR029039">
    <property type="entry name" value="Flavoprotein-like_sf"/>
</dbReference>
<dbReference type="EC" id="1.7.1.17" evidence="6"/>
<comment type="caution">
    <text evidence="6">Lacks conserved residue(s) required for the propagation of feature annotation.</text>
</comment>
<comment type="subunit">
    <text evidence="6">Homodimer.</text>
</comment>
<dbReference type="GO" id="GO:0016655">
    <property type="term" value="F:oxidoreductase activity, acting on NAD(P)H, quinone or similar compound as acceptor"/>
    <property type="evidence" value="ECO:0007669"/>
    <property type="project" value="InterPro"/>
</dbReference>
<evidence type="ECO:0000256" key="4">
    <source>
        <dbReference type="ARBA" id="ARBA00023027"/>
    </source>
</evidence>
<feature type="domain" description="Flavodoxin-like fold" evidence="7">
    <location>
        <begin position="6"/>
        <end position="199"/>
    </location>
</feature>
<dbReference type="Proteomes" id="UP000196573">
    <property type="component" value="Unassembled WGS sequence"/>
</dbReference>
<keyword evidence="1 6" id="KW-0285">Flavoprotein</keyword>
<organism evidence="8 9">
    <name type="scientific">Parendozoicomonas haliclonae</name>
    <dbReference type="NCBI Taxonomy" id="1960125"/>
    <lineage>
        <taxon>Bacteria</taxon>
        <taxon>Pseudomonadati</taxon>
        <taxon>Pseudomonadota</taxon>
        <taxon>Gammaproteobacteria</taxon>
        <taxon>Oceanospirillales</taxon>
        <taxon>Endozoicomonadaceae</taxon>
        <taxon>Parendozoicomonas</taxon>
    </lineage>
</organism>
<reference evidence="8 9" key="1">
    <citation type="submission" date="2017-03" db="EMBL/GenBank/DDBJ databases">
        <authorList>
            <person name="Afonso C.L."/>
            <person name="Miller P.J."/>
            <person name="Scott M.A."/>
            <person name="Spackman E."/>
            <person name="Goraichik I."/>
            <person name="Dimitrov K.M."/>
            <person name="Suarez D.L."/>
            <person name="Swayne D.E."/>
        </authorList>
    </citation>
    <scope>NUCLEOTIDE SEQUENCE [LARGE SCALE GENOMIC DNA]</scope>
    <source>
        <strain evidence="8">SB41UT1</strain>
    </source>
</reference>
<dbReference type="InterPro" id="IPR050104">
    <property type="entry name" value="FMN-dep_NADH:Q_OxRdtase_AzoR1"/>
</dbReference>
<keyword evidence="9" id="KW-1185">Reference proteome</keyword>
<evidence type="ECO:0000256" key="6">
    <source>
        <dbReference type="HAMAP-Rule" id="MF_01216"/>
    </source>
</evidence>
<comment type="function">
    <text evidence="6">Quinone reductase that provides resistance to thiol-specific stress caused by electrophilic quinones.</text>
</comment>
<evidence type="ECO:0000259" key="7">
    <source>
        <dbReference type="Pfam" id="PF02525"/>
    </source>
</evidence>
<evidence type="ECO:0000256" key="2">
    <source>
        <dbReference type="ARBA" id="ARBA00022643"/>
    </source>
</evidence>
<gene>
    <name evidence="8" type="primary">azoR_2</name>
    <name evidence="6" type="synonym">azoR</name>
    <name evidence="8" type="ORF">EHSB41UT_03969</name>
</gene>
<name>A0A1X7APG2_9GAMM</name>
<dbReference type="EC" id="1.6.5.-" evidence="6"/>
<feature type="binding site" evidence="6">
    <location>
        <begin position="144"/>
        <end position="147"/>
    </location>
    <ligand>
        <name>FMN</name>
        <dbReference type="ChEBI" id="CHEBI:58210"/>
    </ligand>
</feature>
<evidence type="ECO:0000313" key="8">
    <source>
        <dbReference type="EMBL" id="SMA50176.1"/>
    </source>
</evidence>
<dbReference type="GO" id="GO:0010181">
    <property type="term" value="F:FMN binding"/>
    <property type="evidence" value="ECO:0007669"/>
    <property type="project" value="UniProtKB-UniRule"/>
</dbReference>
<dbReference type="PANTHER" id="PTHR43741:SF2">
    <property type="entry name" value="FMN-DEPENDENT NADH:QUINONE OXIDOREDUCTASE"/>
    <property type="match status" value="1"/>
</dbReference>
<comment type="catalytic activity">
    <reaction evidence="6">
        <text>2 a quinone + NADH + H(+) = 2 a 1,4-benzosemiquinone + NAD(+)</text>
        <dbReference type="Rhea" id="RHEA:65952"/>
        <dbReference type="ChEBI" id="CHEBI:15378"/>
        <dbReference type="ChEBI" id="CHEBI:57540"/>
        <dbReference type="ChEBI" id="CHEBI:57945"/>
        <dbReference type="ChEBI" id="CHEBI:132124"/>
        <dbReference type="ChEBI" id="CHEBI:134225"/>
    </reaction>
</comment>
<sequence length="206" mass="22689">MDTITTILQIDSSVNQGSSASRQLAYELTSAWQKKEPDSNVVIRDLAKNALPHIDHNTMAAFQNPEGELNQKQQGALELSNTLIEELRRADILVTSAPLYNLSIPSSLKAWFDHVMRARETFIYTGPGQHKGLLENKKAYVISSRGGAYENTTADLQTPLIRSLLAFIGIEDIEFIYAEGLAYGNEHYTNAMASASEKITTLVSAA</sequence>
<proteinExistence type="inferred from homology"/>
<evidence type="ECO:0000256" key="5">
    <source>
        <dbReference type="ARBA" id="ARBA00048542"/>
    </source>
</evidence>
<dbReference type="OrthoDB" id="9787136at2"/>